<accession>A0AAN8XML6</accession>
<comment type="subcellular location">
    <subcellularLocation>
        <location evidence="1">Membrane</location>
        <topology evidence="1">Multi-pass membrane protein</topology>
    </subcellularLocation>
    <subcellularLocation>
        <location evidence="10">Mitochondrion inner membrane</location>
        <topology evidence="10">Multi-pass membrane protein</topology>
    </subcellularLocation>
</comment>
<dbReference type="InterPro" id="IPR002067">
    <property type="entry name" value="MCP"/>
</dbReference>
<dbReference type="Pfam" id="PF00153">
    <property type="entry name" value="Mito_carr"/>
    <property type="match status" value="3"/>
</dbReference>
<keyword evidence="3 10" id="KW-0812">Transmembrane</keyword>
<dbReference type="InterPro" id="IPR030847">
    <property type="entry name" value="Hem25/SLC25A38"/>
</dbReference>
<comment type="similarity">
    <text evidence="10">Belongs to the mitochondrial carrier (TC 2.A.29) family. SLC25A38 subfamily.</text>
</comment>
<protein>
    <recommendedName>
        <fullName evidence="10">Mitochondrial glycine transporter</fullName>
    </recommendedName>
    <alternativeName>
        <fullName evidence="10">Solute carrier family 25 member 38 homolog</fullName>
    </alternativeName>
</protein>
<evidence type="ECO:0000256" key="11">
    <source>
        <dbReference type="PROSITE-ProRule" id="PRU00282"/>
    </source>
</evidence>
<comment type="function">
    <text evidence="10">Mitochondrial glycine transporter that imports glycine into the mitochondrial matrix. Plays an important role in providing glycine for the first enzymatic step in heme biosynthesis, the condensation of glycine with succinyl-CoA to produce 5-aminolevulinate (ALA) in the miochondrial matrix.</text>
</comment>
<evidence type="ECO:0000256" key="7">
    <source>
        <dbReference type="ARBA" id="ARBA00023128"/>
    </source>
</evidence>
<name>A0AAN8XML6_POLSC</name>
<keyword evidence="6 10" id="KW-1133">Transmembrane helix</keyword>
<dbReference type="PRINTS" id="PR00926">
    <property type="entry name" value="MITOCARRIER"/>
</dbReference>
<feature type="repeat" description="Solcar" evidence="11">
    <location>
        <begin position="219"/>
        <end position="303"/>
    </location>
</feature>
<feature type="repeat" description="Solcar" evidence="11">
    <location>
        <begin position="22"/>
        <end position="115"/>
    </location>
</feature>
<evidence type="ECO:0000256" key="1">
    <source>
        <dbReference type="ARBA" id="ARBA00004141"/>
    </source>
</evidence>
<evidence type="ECO:0000256" key="10">
    <source>
        <dbReference type="HAMAP-Rule" id="MF_03064"/>
    </source>
</evidence>
<dbReference type="GO" id="GO:0005743">
    <property type="term" value="C:mitochondrial inner membrane"/>
    <property type="evidence" value="ECO:0007669"/>
    <property type="project" value="UniProtKB-SubCell"/>
</dbReference>
<comment type="caution">
    <text evidence="12">The sequence shown here is derived from an EMBL/GenBank/DDBJ whole genome shotgun (WGS) entry which is preliminary data.</text>
</comment>
<dbReference type="PROSITE" id="PS50920">
    <property type="entry name" value="SOLCAR"/>
    <property type="match status" value="3"/>
</dbReference>
<dbReference type="Gene3D" id="1.50.40.10">
    <property type="entry name" value="Mitochondrial carrier domain"/>
    <property type="match status" value="1"/>
</dbReference>
<keyword evidence="7 10" id="KW-0496">Mitochondrion</keyword>
<dbReference type="SUPFAM" id="SSF103506">
    <property type="entry name" value="Mitochondrial carrier"/>
    <property type="match status" value="1"/>
</dbReference>
<reference evidence="12 13" key="1">
    <citation type="submission" date="2023-10" db="EMBL/GenBank/DDBJ databases">
        <title>Genomes of two closely related lineages of the louse Polyplax serrata with different host specificities.</title>
        <authorList>
            <person name="Martinu J."/>
            <person name="Tarabai H."/>
            <person name="Stefka J."/>
            <person name="Hypsa V."/>
        </authorList>
    </citation>
    <scope>NUCLEOTIDE SEQUENCE [LARGE SCALE GENOMIC DNA]</scope>
    <source>
        <strain evidence="12">HR10_N</strain>
    </source>
</reference>
<dbReference type="InterPro" id="IPR023395">
    <property type="entry name" value="MCP_dom_sf"/>
</dbReference>
<dbReference type="InterPro" id="IPR018108">
    <property type="entry name" value="MCP_transmembrane"/>
</dbReference>
<dbReference type="PANTHER" id="PTHR46181:SF3">
    <property type="entry name" value="MITOCHONDRIAL GLYCINE TRANSPORTER"/>
    <property type="match status" value="1"/>
</dbReference>
<dbReference type="HAMAP" id="MF_03064">
    <property type="entry name" value="SLC25A38"/>
    <property type="match status" value="1"/>
</dbReference>
<keyword evidence="5 10" id="KW-0999">Mitochondrion inner membrane</keyword>
<sequence>MTECDNFREYSLALTWNNLLENPVFKSFAAGAISGTCSTVIFQPLDLVKTRLQAPTNATGPKFTSIPKGGIVSMFINILQREQITGLWKGMTPSLMRCVPGVGIYFSTLHELKLQWMTHVGSTSLNALEAVVLGITARSVSGVCLIPFTVLKTRYESGMYTYKGMISGLNVIYKAEGPRGLCRGLIPTLFRDAPFSGLYLMFYSQIKQSFPEDWLEGNAASPLHFTCGIVAGILASLVTQPADVIKTKMQLYPDKFESVKSVIIYIQKTHGISGYFKGLVPRMLRRSLVSAMAWTIYEHITKVVGLK</sequence>
<evidence type="ECO:0000256" key="9">
    <source>
        <dbReference type="ARBA" id="ARBA00034060"/>
    </source>
</evidence>
<dbReference type="AlphaFoldDB" id="A0AAN8XML6"/>
<evidence type="ECO:0000313" key="12">
    <source>
        <dbReference type="EMBL" id="KAK6643360.1"/>
    </source>
</evidence>
<comment type="catalytic activity">
    <reaction evidence="9 10">
        <text>glycine(in) = glycine(out)</text>
        <dbReference type="Rhea" id="RHEA:70715"/>
        <dbReference type="ChEBI" id="CHEBI:57305"/>
    </reaction>
</comment>
<organism evidence="12 13">
    <name type="scientific">Polyplax serrata</name>
    <name type="common">Common mouse louse</name>
    <dbReference type="NCBI Taxonomy" id="468196"/>
    <lineage>
        <taxon>Eukaryota</taxon>
        <taxon>Metazoa</taxon>
        <taxon>Ecdysozoa</taxon>
        <taxon>Arthropoda</taxon>
        <taxon>Hexapoda</taxon>
        <taxon>Insecta</taxon>
        <taxon>Pterygota</taxon>
        <taxon>Neoptera</taxon>
        <taxon>Paraneoptera</taxon>
        <taxon>Psocodea</taxon>
        <taxon>Troctomorpha</taxon>
        <taxon>Phthiraptera</taxon>
        <taxon>Anoplura</taxon>
        <taxon>Polyplacidae</taxon>
        <taxon>Polyplax</taxon>
    </lineage>
</organism>
<evidence type="ECO:0000256" key="3">
    <source>
        <dbReference type="ARBA" id="ARBA00022692"/>
    </source>
</evidence>
<dbReference type="GO" id="GO:1904983">
    <property type="term" value="P:glycine import into mitochondrion"/>
    <property type="evidence" value="ECO:0007669"/>
    <property type="project" value="UniProtKB-UniRule"/>
</dbReference>
<dbReference type="EMBL" id="JAWJWE010000002">
    <property type="protein sequence ID" value="KAK6643360.1"/>
    <property type="molecule type" value="Genomic_DNA"/>
</dbReference>
<keyword evidence="4 10" id="KW-0677">Repeat</keyword>
<keyword evidence="8 10" id="KW-0472">Membrane</keyword>
<evidence type="ECO:0000256" key="5">
    <source>
        <dbReference type="ARBA" id="ARBA00022792"/>
    </source>
</evidence>
<evidence type="ECO:0000256" key="4">
    <source>
        <dbReference type="ARBA" id="ARBA00022737"/>
    </source>
</evidence>
<evidence type="ECO:0000313" key="13">
    <source>
        <dbReference type="Proteomes" id="UP001372834"/>
    </source>
</evidence>
<evidence type="ECO:0000256" key="8">
    <source>
        <dbReference type="ARBA" id="ARBA00023136"/>
    </source>
</evidence>
<gene>
    <name evidence="12" type="ORF">RUM43_004865</name>
</gene>
<dbReference type="PANTHER" id="PTHR46181">
    <property type="entry name" value="MITOCHONDRIAL GLYCINE TRANSPORTER"/>
    <property type="match status" value="1"/>
</dbReference>
<proteinExistence type="inferred from homology"/>
<feature type="repeat" description="Solcar" evidence="11">
    <location>
        <begin position="125"/>
        <end position="209"/>
    </location>
</feature>
<evidence type="ECO:0000256" key="6">
    <source>
        <dbReference type="ARBA" id="ARBA00022989"/>
    </source>
</evidence>
<dbReference type="Proteomes" id="UP001372834">
    <property type="component" value="Unassembled WGS sequence"/>
</dbReference>
<evidence type="ECO:0000256" key="2">
    <source>
        <dbReference type="ARBA" id="ARBA00022448"/>
    </source>
</evidence>
<keyword evidence="2 10" id="KW-0813">Transport</keyword>
<dbReference type="GO" id="GO:0015187">
    <property type="term" value="F:glycine transmembrane transporter activity"/>
    <property type="evidence" value="ECO:0007669"/>
    <property type="project" value="UniProtKB-UniRule"/>
</dbReference>